<protein>
    <recommendedName>
        <fullName evidence="5">Sulfotransferase domain protein</fullName>
    </recommendedName>
</protein>
<proteinExistence type="predicted"/>
<sequence>MQVVLHAGAHNTDDDRLVRCLLKNRDSFFKRGIAVPRPTAYRRLIRDVLQAMEKGPLAPDARETLLEEILDGADHPERILFSNEHFFSVPKVAINKGVIYPGAERKLTRFCEIFERDEVELFLAIRNPATFFPAVYAQSPTDDFLDFMGGADPRDVRWSELITRLREAVPQAQIHVWCNEDSPLLWAQLVREMAALEHNEKIIGGFDLLSEIMNKEGMKRFRGYLKEHPNMNEMQKRRVIAAFLDKFALEDELEEEVDLPGWTEDMVDSLTELYDEDVFQISRLPGVTMIEP</sequence>
<dbReference type="AlphaFoldDB" id="A0A0P1FPG0"/>
<gene>
    <name evidence="1" type="ORF">TL5118_03656</name>
    <name evidence="2" type="ORF">TL5120_02896</name>
</gene>
<reference evidence="1 3" key="2">
    <citation type="submission" date="2015-09" db="EMBL/GenBank/DDBJ databases">
        <authorList>
            <person name="Rodrigo-Torres L."/>
            <person name="Arahal D.R."/>
        </authorList>
    </citation>
    <scope>NUCLEOTIDE SEQUENCE [LARGE SCALE GENOMIC DNA]</scope>
    <source>
        <strain evidence="1 3">CECT 5118</strain>
    </source>
</reference>
<dbReference type="Proteomes" id="UP000051086">
    <property type="component" value="Unassembled WGS sequence"/>
</dbReference>
<name>A0A0P1FPG0_9RHOB</name>
<keyword evidence="3" id="KW-1185">Reference proteome</keyword>
<evidence type="ECO:0008006" key="5">
    <source>
        <dbReference type="Google" id="ProtNLM"/>
    </source>
</evidence>
<dbReference type="EMBL" id="CYSC01000035">
    <property type="protein sequence ID" value="CUH73089.1"/>
    <property type="molecule type" value="Genomic_DNA"/>
</dbReference>
<reference evidence="2 4" key="1">
    <citation type="submission" date="2015-09" db="EMBL/GenBank/DDBJ databases">
        <authorList>
            <consortium name="Swine Surveillance"/>
        </authorList>
    </citation>
    <scope>NUCLEOTIDE SEQUENCE [LARGE SCALE GENOMIC DNA]</scope>
    <source>
        <strain evidence="2 4">5120</strain>
    </source>
</reference>
<accession>A0A0P1FPG0</accession>
<evidence type="ECO:0000313" key="1">
    <source>
        <dbReference type="EMBL" id="CUH69686.1"/>
    </source>
</evidence>
<evidence type="ECO:0000313" key="3">
    <source>
        <dbReference type="Proteomes" id="UP000051086"/>
    </source>
</evidence>
<evidence type="ECO:0000313" key="2">
    <source>
        <dbReference type="EMBL" id="CUH73089.1"/>
    </source>
</evidence>
<dbReference type="RefSeq" id="WP_058244245.1">
    <property type="nucleotide sequence ID" value="NZ_CYSB01000040.1"/>
</dbReference>
<dbReference type="OrthoDB" id="7816979at2"/>
<dbReference type="EMBL" id="CYSB01000040">
    <property type="protein sequence ID" value="CUH69686.1"/>
    <property type="molecule type" value="Genomic_DNA"/>
</dbReference>
<organism evidence="2 4">
    <name type="scientific">Thalassovita autumnalis</name>
    <dbReference type="NCBI Taxonomy" id="2072972"/>
    <lineage>
        <taxon>Bacteria</taxon>
        <taxon>Pseudomonadati</taxon>
        <taxon>Pseudomonadota</taxon>
        <taxon>Alphaproteobacteria</taxon>
        <taxon>Rhodobacterales</taxon>
        <taxon>Roseobacteraceae</taxon>
        <taxon>Thalassovita</taxon>
    </lineage>
</organism>
<dbReference type="Proteomes" id="UP000051887">
    <property type="component" value="Unassembled WGS sequence"/>
</dbReference>
<evidence type="ECO:0000313" key="4">
    <source>
        <dbReference type="Proteomes" id="UP000051887"/>
    </source>
</evidence>